<proteinExistence type="predicted"/>
<gene>
    <name evidence="5" type="ORF">OsJ_00067</name>
</gene>
<dbReference type="FunFam" id="2.60.40.2700:FF:000001">
    <property type="entry name" value="Transmembrane protein"/>
    <property type="match status" value="1"/>
</dbReference>
<dbReference type="PANTHER" id="PTHR31149:SF18">
    <property type="entry name" value="OS01G0108000 PROTEIN"/>
    <property type="match status" value="1"/>
</dbReference>
<reference evidence="5" key="2">
    <citation type="submission" date="2008-12" db="EMBL/GenBank/DDBJ databases">
        <title>Improved gene annotation of the rice (Oryza sativa) genomes.</title>
        <authorList>
            <person name="Wang J."/>
            <person name="Li R."/>
            <person name="Fan W."/>
            <person name="Huang Q."/>
            <person name="Zhang J."/>
            <person name="Zhou Y."/>
            <person name="Hu Y."/>
            <person name="Zi S."/>
            <person name="Li J."/>
            <person name="Ni P."/>
            <person name="Zheng H."/>
            <person name="Zhang Y."/>
            <person name="Zhao M."/>
            <person name="Hao Q."/>
            <person name="McDermott J."/>
            <person name="Samudrala R."/>
            <person name="Kristiansen K."/>
            <person name="Wong G.K.-S."/>
        </authorList>
    </citation>
    <scope>NUCLEOTIDE SEQUENCE</scope>
</reference>
<feature type="region of interest" description="Disordered" evidence="2">
    <location>
        <begin position="253"/>
        <end position="341"/>
    </location>
</feature>
<evidence type="ECO:0000313" key="5">
    <source>
        <dbReference type="EMBL" id="EAZ10236.1"/>
    </source>
</evidence>
<feature type="domain" description="AIR9-like A9" evidence="4">
    <location>
        <begin position="385"/>
        <end position="464"/>
    </location>
</feature>
<evidence type="ECO:0000259" key="4">
    <source>
        <dbReference type="Pfam" id="PF23197"/>
    </source>
</evidence>
<dbReference type="InterPro" id="IPR055474">
    <property type="entry name" value="DUF7046"/>
</dbReference>
<dbReference type="Pfam" id="PF23080">
    <property type="entry name" value="DUF7046"/>
    <property type="match status" value="1"/>
</dbReference>
<organism evidence="5">
    <name type="scientific">Oryza sativa subsp. japonica</name>
    <name type="common">Rice</name>
    <dbReference type="NCBI Taxonomy" id="39947"/>
    <lineage>
        <taxon>Eukaryota</taxon>
        <taxon>Viridiplantae</taxon>
        <taxon>Streptophyta</taxon>
        <taxon>Embryophyta</taxon>
        <taxon>Tracheophyta</taxon>
        <taxon>Spermatophyta</taxon>
        <taxon>Magnoliopsida</taxon>
        <taxon>Liliopsida</taxon>
        <taxon>Poales</taxon>
        <taxon>Poaceae</taxon>
        <taxon>BOP clade</taxon>
        <taxon>Oryzoideae</taxon>
        <taxon>Oryzeae</taxon>
        <taxon>Oryzinae</taxon>
        <taxon>Oryza</taxon>
        <taxon>Oryza sativa</taxon>
    </lineage>
</organism>
<dbReference type="EMBL" id="CM000138">
    <property type="protein sequence ID" value="EAZ10236.1"/>
    <property type="molecule type" value="Genomic_DNA"/>
</dbReference>
<feature type="domain" description="DUF7046" evidence="3">
    <location>
        <begin position="502"/>
        <end position="595"/>
    </location>
</feature>
<evidence type="ECO:0000256" key="1">
    <source>
        <dbReference type="SAM" id="Coils"/>
    </source>
</evidence>
<dbReference type="Proteomes" id="UP000007752">
    <property type="component" value="Chromosome 1"/>
</dbReference>
<feature type="coiled-coil region" evidence="1">
    <location>
        <begin position="40"/>
        <end position="74"/>
    </location>
</feature>
<evidence type="ECO:0000256" key="2">
    <source>
        <dbReference type="SAM" id="MobiDB-lite"/>
    </source>
</evidence>
<keyword evidence="1" id="KW-0175">Coiled coil</keyword>
<name>A2ZND9_ORYSJ</name>
<dbReference type="Pfam" id="PF23197">
    <property type="entry name" value="IG_AIR9"/>
    <property type="match status" value="1"/>
</dbReference>
<reference evidence="5" key="1">
    <citation type="journal article" date="2005" name="PLoS Biol.">
        <title>The genomes of Oryza sativa: a history of duplications.</title>
        <authorList>
            <person name="Yu J."/>
            <person name="Wang J."/>
            <person name="Lin W."/>
            <person name="Li S."/>
            <person name="Li H."/>
            <person name="Zhou J."/>
            <person name="Ni P."/>
            <person name="Dong W."/>
            <person name="Hu S."/>
            <person name="Zeng C."/>
            <person name="Zhang J."/>
            <person name="Zhang Y."/>
            <person name="Li R."/>
            <person name="Xu Z."/>
            <person name="Li S."/>
            <person name="Li X."/>
            <person name="Zheng H."/>
            <person name="Cong L."/>
            <person name="Lin L."/>
            <person name="Yin J."/>
            <person name="Geng J."/>
            <person name="Li G."/>
            <person name="Shi J."/>
            <person name="Liu J."/>
            <person name="Lv H."/>
            <person name="Li J."/>
            <person name="Wang J."/>
            <person name="Deng Y."/>
            <person name="Ran L."/>
            <person name="Shi X."/>
            <person name="Wang X."/>
            <person name="Wu Q."/>
            <person name="Li C."/>
            <person name="Ren X."/>
            <person name="Wang J."/>
            <person name="Wang X."/>
            <person name="Li D."/>
            <person name="Liu D."/>
            <person name="Zhang X."/>
            <person name="Ji Z."/>
            <person name="Zhao W."/>
            <person name="Sun Y."/>
            <person name="Zhang Z."/>
            <person name="Bao J."/>
            <person name="Han Y."/>
            <person name="Dong L."/>
            <person name="Ji J."/>
            <person name="Chen P."/>
            <person name="Wu S."/>
            <person name="Liu J."/>
            <person name="Xiao Y."/>
            <person name="Bu D."/>
            <person name="Tan J."/>
            <person name="Yang L."/>
            <person name="Ye C."/>
            <person name="Zhang J."/>
            <person name="Xu J."/>
            <person name="Zhou Y."/>
            <person name="Yu Y."/>
            <person name="Zhang B."/>
            <person name="Zhuang S."/>
            <person name="Wei H."/>
            <person name="Liu B."/>
            <person name="Lei M."/>
            <person name="Yu H."/>
            <person name="Li Y."/>
            <person name="Xu H."/>
            <person name="Wei S."/>
            <person name="He X."/>
            <person name="Fang L."/>
            <person name="Zhang Z."/>
            <person name="Zhang Y."/>
            <person name="Huang X."/>
            <person name="Su Z."/>
            <person name="Tong W."/>
            <person name="Li J."/>
            <person name="Tong Z."/>
            <person name="Li S."/>
            <person name="Ye J."/>
            <person name="Wang L."/>
            <person name="Fang L."/>
            <person name="Lei T."/>
            <person name="Chen C."/>
            <person name="Chen H."/>
            <person name="Xu Z."/>
            <person name="Li H."/>
            <person name="Huang H."/>
            <person name="Zhang F."/>
            <person name="Xu H."/>
            <person name="Li N."/>
            <person name="Zhao C."/>
            <person name="Li S."/>
            <person name="Dong L."/>
            <person name="Huang Y."/>
            <person name="Li L."/>
            <person name="Xi Y."/>
            <person name="Qi Q."/>
            <person name="Li W."/>
            <person name="Zhang B."/>
            <person name="Hu W."/>
            <person name="Zhang Y."/>
            <person name="Tian X."/>
            <person name="Jiao Y."/>
            <person name="Liang X."/>
            <person name="Jin J."/>
            <person name="Gao L."/>
            <person name="Zheng W."/>
            <person name="Hao B."/>
            <person name="Liu S."/>
            <person name="Wang W."/>
            <person name="Yuan L."/>
            <person name="Cao M."/>
            <person name="McDermott J."/>
            <person name="Samudrala R."/>
            <person name="Wang J."/>
            <person name="Wong G.K."/>
            <person name="Yang H."/>
        </authorList>
    </citation>
    <scope>NUCLEOTIDE SEQUENCE [LARGE SCALE GENOMIC DNA]</scope>
</reference>
<protein>
    <submittedName>
        <fullName evidence="5">Uncharacterized protein</fullName>
    </submittedName>
</protein>
<feature type="compositionally biased region" description="Basic and acidic residues" evidence="2">
    <location>
        <begin position="328"/>
        <end position="341"/>
    </location>
</feature>
<dbReference type="InterPro" id="IPR056284">
    <property type="entry name" value="AIR9-like_A9"/>
</dbReference>
<sequence>MDALAGRLAAASVSDHPSSSSAAATDGANADHLLHVMRAVEGAEATIRNQLEENNRLKEELMQKTRQLQRIQARILDDKYMLERRIAQMRMAFDQQQQDLIDAASKALSYRQDIIEENIRLAYAVQAAQQERTTFISSLLPLLSEYENLQPSVLDAQSIVSNLKVLFKHLQEQLIITEEKLKESRYQITPWQTELANDATLPVHSPTDPLGKALVTSNKSNLDIVTQTPYPHIQSPMSSPVQVRGDWGVAGNKNRQVIPTDVPPRNVDHGDMGRNSLSSSLKFRRDVSSQVSQHDPHSVPLDFEPENQNPPFKHLSRSDVSDASEGAEVQHAREHSAHWGHGDSVNLVSGIEDTNPSYPYLPTVLEEPGSSFSEAAEDDPLPGIEGLRITGEAFPGRELQASGYSTNGTTSCNFEWVRHLEDGSVNFIEGARQPNYLVTADDVDTLLAIEVQPLDDRKRKGEIVRFYANDQRKITCDPETKELIKRTLETGHVSYEVQLPVKFLDMWEPAILAIKREGYSIKCTGQRGVVLTEKFQQATSINIPYGRPTEFLITSADGVEYNLKPAENALPRDTIVLVLRLFRIMAVEKRRGRKKSLFFK</sequence>
<accession>A2ZND9</accession>
<dbReference type="Gene3D" id="2.60.40.2700">
    <property type="match status" value="1"/>
</dbReference>
<dbReference type="PANTHER" id="PTHR31149">
    <property type="entry name" value="EXPRESSED PROTEIN"/>
    <property type="match status" value="1"/>
</dbReference>
<dbReference type="AlphaFoldDB" id="A2ZND9"/>
<evidence type="ECO:0000259" key="3">
    <source>
        <dbReference type="Pfam" id="PF23080"/>
    </source>
</evidence>